<feature type="domain" description="DinB-like" evidence="1">
    <location>
        <begin position="51"/>
        <end position="166"/>
    </location>
</feature>
<comment type="caution">
    <text evidence="2">The sequence shown here is derived from an EMBL/GenBank/DDBJ whole genome shotgun (WGS) entry which is preliminary data.</text>
</comment>
<evidence type="ECO:0000313" key="3">
    <source>
        <dbReference type="Proteomes" id="UP000579281"/>
    </source>
</evidence>
<dbReference type="AlphaFoldDB" id="A0A841KV63"/>
<dbReference type="Proteomes" id="UP000579281">
    <property type="component" value="Unassembled WGS sequence"/>
</dbReference>
<gene>
    <name evidence="2" type="ORF">HNQ80_000138</name>
</gene>
<dbReference type="SUPFAM" id="SSF109854">
    <property type="entry name" value="DinB/YfiT-like putative metalloenzymes"/>
    <property type="match status" value="1"/>
</dbReference>
<organism evidence="2 3">
    <name type="scientific">Anaerosolibacter carboniphilus</name>
    <dbReference type="NCBI Taxonomy" id="1417629"/>
    <lineage>
        <taxon>Bacteria</taxon>
        <taxon>Bacillati</taxon>
        <taxon>Bacillota</taxon>
        <taxon>Clostridia</taxon>
        <taxon>Peptostreptococcales</taxon>
        <taxon>Thermotaleaceae</taxon>
        <taxon>Anaerosolibacter</taxon>
    </lineage>
</organism>
<keyword evidence="3" id="KW-1185">Reference proteome</keyword>
<protein>
    <recommendedName>
        <fullName evidence="1">DinB-like domain-containing protein</fullName>
    </recommendedName>
</protein>
<evidence type="ECO:0000259" key="1">
    <source>
        <dbReference type="Pfam" id="PF12867"/>
    </source>
</evidence>
<dbReference type="Gene3D" id="1.20.120.450">
    <property type="entry name" value="dinb family like domain"/>
    <property type="match status" value="1"/>
</dbReference>
<name>A0A841KV63_9FIRM</name>
<dbReference type="RefSeq" id="WP_184307152.1">
    <property type="nucleotide sequence ID" value="NZ_JACHEN010000001.1"/>
</dbReference>
<sequence length="198" mass="23085">MISVSQYWNPKQALLKQALKEGQIEEAKTLLHTLHSAVHSSEIYETQDSSYMDEIWEDLNEKAFRTMPSIKDVTIAWNIWHITRIEDITANLLIADTEQILNDEWLEKLNTLVKDTGNAMSDEEIISFSNEINLKELQNYRNSVGVRTKEIIENLNQEDLKRKFRQAQISRILTDGGVTEHPKSIWLLDFWRKKTVAV</sequence>
<dbReference type="InterPro" id="IPR024775">
    <property type="entry name" value="DinB-like"/>
</dbReference>
<dbReference type="InterPro" id="IPR034660">
    <property type="entry name" value="DinB/YfiT-like"/>
</dbReference>
<proteinExistence type="predicted"/>
<dbReference type="EMBL" id="JACHEN010000001">
    <property type="protein sequence ID" value="MBB6214069.1"/>
    <property type="molecule type" value="Genomic_DNA"/>
</dbReference>
<accession>A0A841KV63</accession>
<reference evidence="2 3" key="1">
    <citation type="submission" date="2020-08" db="EMBL/GenBank/DDBJ databases">
        <title>Genomic Encyclopedia of Type Strains, Phase IV (KMG-IV): sequencing the most valuable type-strain genomes for metagenomic binning, comparative biology and taxonomic classification.</title>
        <authorList>
            <person name="Goeker M."/>
        </authorList>
    </citation>
    <scope>NUCLEOTIDE SEQUENCE [LARGE SCALE GENOMIC DNA]</scope>
    <source>
        <strain evidence="2 3">DSM 103526</strain>
    </source>
</reference>
<dbReference type="Pfam" id="PF12867">
    <property type="entry name" value="DinB_2"/>
    <property type="match status" value="1"/>
</dbReference>
<evidence type="ECO:0000313" key="2">
    <source>
        <dbReference type="EMBL" id="MBB6214069.1"/>
    </source>
</evidence>